<dbReference type="RefSeq" id="WP_382311053.1">
    <property type="nucleotide sequence ID" value="NZ_JBHUFD010000001.1"/>
</dbReference>
<dbReference type="InterPro" id="IPR026265">
    <property type="entry name" value="LptC"/>
</dbReference>
<gene>
    <name evidence="1" type="primary">lptC</name>
    <name evidence="1" type="ORF">ACFSDX_00525</name>
</gene>
<dbReference type="Proteomes" id="UP001597197">
    <property type="component" value="Unassembled WGS sequence"/>
</dbReference>
<organism evidence="1 2">
    <name type="scientific">Hymenobacter bucti</name>
    <dbReference type="NCBI Taxonomy" id="1844114"/>
    <lineage>
        <taxon>Bacteria</taxon>
        <taxon>Pseudomonadati</taxon>
        <taxon>Bacteroidota</taxon>
        <taxon>Cytophagia</taxon>
        <taxon>Cytophagales</taxon>
        <taxon>Hymenobacteraceae</taxon>
        <taxon>Hymenobacter</taxon>
    </lineage>
</organism>
<comment type="caution">
    <text evidence="1">The sequence shown here is derived from an EMBL/GenBank/DDBJ whole genome shotgun (WGS) entry which is preliminary data.</text>
</comment>
<dbReference type="Pfam" id="PF06835">
    <property type="entry name" value="LptC"/>
    <property type="match status" value="1"/>
</dbReference>
<accession>A0ABW4QMZ7</accession>
<keyword evidence="2" id="KW-1185">Reference proteome</keyword>
<sequence>MATLQLAGCGEKEEVVVPVNYKGPLAETTNVETLVSDSARLQLRLTSPLEQQFENGDMVYPKRVKVTFYDKPGKVVVNTLQAKYAKVEKSTQLYTMRGDVRVANVPQQQTLTTQELFYDKLKRKIYTDTAMFVRVQTPTEVLTGYGLEANEDFSRYKIRRPVGTFTLDQAQAQGK</sequence>
<name>A0ABW4QMZ7_9BACT</name>
<evidence type="ECO:0000313" key="1">
    <source>
        <dbReference type="EMBL" id="MFD1870891.1"/>
    </source>
</evidence>
<evidence type="ECO:0000313" key="2">
    <source>
        <dbReference type="Proteomes" id="UP001597197"/>
    </source>
</evidence>
<proteinExistence type="predicted"/>
<protein>
    <submittedName>
        <fullName evidence="1">LPS export ABC transporter periplasmic protein LptC</fullName>
    </submittedName>
</protein>
<dbReference type="NCBIfam" id="TIGR04409">
    <property type="entry name" value="LptC_YrbK"/>
    <property type="match status" value="1"/>
</dbReference>
<dbReference type="EMBL" id="JBHUFD010000001">
    <property type="protein sequence ID" value="MFD1870891.1"/>
    <property type="molecule type" value="Genomic_DNA"/>
</dbReference>
<reference evidence="2" key="1">
    <citation type="journal article" date="2019" name="Int. J. Syst. Evol. Microbiol.">
        <title>The Global Catalogue of Microorganisms (GCM) 10K type strain sequencing project: providing services to taxonomists for standard genome sequencing and annotation.</title>
        <authorList>
            <consortium name="The Broad Institute Genomics Platform"/>
            <consortium name="The Broad Institute Genome Sequencing Center for Infectious Disease"/>
            <person name="Wu L."/>
            <person name="Ma J."/>
        </authorList>
    </citation>
    <scope>NUCLEOTIDE SEQUENCE [LARGE SCALE GENOMIC DNA]</scope>
    <source>
        <strain evidence="2">CGMCC 1.15795</strain>
    </source>
</reference>
<dbReference type="Gene3D" id="2.60.450.10">
    <property type="entry name" value="Lipopolysaccharide (LPS) transport protein A like domain"/>
    <property type="match status" value="1"/>
</dbReference>
<dbReference type="InterPro" id="IPR010664">
    <property type="entry name" value="LipoPS_assembly_LptC-rel"/>
</dbReference>